<protein>
    <submittedName>
        <fullName evidence="1">Uncharacterized protein</fullName>
    </submittedName>
</protein>
<reference evidence="1 2" key="1">
    <citation type="submission" date="2019-07" db="EMBL/GenBank/DDBJ databases">
        <title>Genomic analysis of Lentibacillus sp. NKC851-2.</title>
        <authorList>
            <person name="Oh Y.J."/>
        </authorList>
    </citation>
    <scope>NUCLEOTIDE SEQUENCE [LARGE SCALE GENOMIC DNA]</scope>
    <source>
        <strain evidence="1 2">NKC851-2</strain>
    </source>
</reference>
<name>A0A549YGG0_9BACI</name>
<comment type="caution">
    <text evidence="1">The sequence shown here is derived from an EMBL/GenBank/DDBJ whole genome shotgun (WGS) entry which is preliminary data.</text>
</comment>
<sequence length="182" mass="21075">MIAFMNNRKGYLIIAIIIAVTVVVSFSSGEQQLYGNDKNDMKQVIKSVEGYENKTIHILEIKDIQNNRLVAFLSNGHPAYMQFWKNPDGNYKWQHVETSKDRPIAPFLVHLINHDVVGLMVVTNQENEAARMEIEVNGQTLRQPLNVHKYSVNWIKLPEANNGSYTLKYRYYDDKGNVLRDY</sequence>
<dbReference type="RefSeq" id="WP_142790167.1">
    <property type="nucleotide sequence ID" value="NZ_VJMZ01000001.1"/>
</dbReference>
<keyword evidence="2" id="KW-1185">Reference proteome</keyword>
<evidence type="ECO:0000313" key="1">
    <source>
        <dbReference type="EMBL" id="TRM10955.1"/>
    </source>
</evidence>
<proteinExistence type="predicted"/>
<organism evidence="1 2">
    <name type="scientific">Lentibacillus cibarius</name>
    <dbReference type="NCBI Taxonomy" id="2583219"/>
    <lineage>
        <taxon>Bacteria</taxon>
        <taxon>Bacillati</taxon>
        <taxon>Bacillota</taxon>
        <taxon>Bacilli</taxon>
        <taxon>Bacillales</taxon>
        <taxon>Bacillaceae</taxon>
        <taxon>Lentibacillus</taxon>
    </lineage>
</organism>
<gene>
    <name evidence="1" type="ORF">FH966_04025</name>
</gene>
<dbReference type="AlphaFoldDB" id="A0A549YGG0"/>
<accession>A0A549YGG0</accession>
<dbReference type="EMBL" id="VJMZ01000001">
    <property type="protein sequence ID" value="TRM10955.1"/>
    <property type="molecule type" value="Genomic_DNA"/>
</dbReference>
<evidence type="ECO:0000313" key="2">
    <source>
        <dbReference type="Proteomes" id="UP000319280"/>
    </source>
</evidence>
<dbReference type="Proteomes" id="UP000319280">
    <property type="component" value="Unassembled WGS sequence"/>
</dbReference>